<feature type="non-terminal residue" evidence="2">
    <location>
        <position position="154"/>
    </location>
</feature>
<dbReference type="AlphaFoldDB" id="A0A482VQF1"/>
<sequence length="154" mass="17647">MSEKFIPTRGSMIKSESLIDFEFVTYQSHQSKKNEKTEPNLKQKSINATKSNEFNIKRAKHEIIKFGISGFDPQKKEEAKVQLAIKLGAKPPKNKYKNYKVLQQERAKQKEAEKLKASFQQLGKNSVGKSVAKGKGFDRKRRKKKDGLLDVYGK</sequence>
<evidence type="ECO:0000313" key="2">
    <source>
        <dbReference type="EMBL" id="RZC34906.1"/>
    </source>
</evidence>
<evidence type="ECO:0000256" key="1">
    <source>
        <dbReference type="SAM" id="MobiDB-lite"/>
    </source>
</evidence>
<dbReference type="EMBL" id="QDEB01075702">
    <property type="protein sequence ID" value="RZC34906.1"/>
    <property type="molecule type" value="Genomic_DNA"/>
</dbReference>
<dbReference type="InterPro" id="IPR027973">
    <property type="entry name" value="FSAF1-like"/>
</dbReference>
<gene>
    <name evidence="2" type="ORF">BDFB_012593</name>
</gene>
<keyword evidence="3" id="KW-1185">Reference proteome</keyword>
<dbReference type="PANTHER" id="PTHR28366:SF1">
    <property type="entry name" value="CHROMOSOME 1 OPEN READING FRAME 131"/>
    <property type="match status" value="1"/>
</dbReference>
<dbReference type="PANTHER" id="PTHR28366">
    <property type="entry name" value="CHROMOSOME 1 OPEN READING FRAME 131"/>
    <property type="match status" value="1"/>
</dbReference>
<organism evidence="2 3">
    <name type="scientific">Asbolus verrucosus</name>
    <name type="common">Desert ironclad beetle</name>
    <dbReference type="NCBI Taxonomy" id="1661398"/>
    <lineage>
        <taxon>Eukaryota</taxon>
        <taxon>Metazoa</taxon>
        <taxon>Ecdysozoa</taxon>
        <taxon>Arthropoda</taxon>
        <taxon>Hexapoda</taxon>
        <taxon>Insecta</taxon>
        <taxon>Pterygota</taxon>
        <taxon>Neoptera</taxon>
        <taxon>Endopterygota</taxon>
        <taxon>Coleoptera</taxon>
        <taxon>Polyphaga</taxon>
        <taxon>Cucujiformia</taxon>
        <taxon>Tenebrionidae</taxon>
        <taxon>Pimeliinae</taxon>
        <taxon>Asbolus</taxon>
    </lineage>
</organism>
<dbReference type="Proteomes" id="UP000292052">
    <property type="component" value="Unassembled WGS sequence"/>
</dbReference>
<proteinExistence type="predicted"/>
<evidence type="ECO:0000313" key="3">
    <source>
        <dbReference type="Proteomes" id="UP000292052"/>
    </source>
</evidence>
<dbReference type="OrthoDB" id="10067479at2759"/>
<dbReference type="STRING" id="1661398.A0A482VQF1"/>
<accession>A0A482VQF1</accession>
<feature type="region of interest" description="Disordered" evidence="1">
    <location>
        <begin position="126"/>
        <end position="154"/>
    </location>
</feature>
<comment type="caution">
    <text evidence="2">The sequence shown here is derived from an EMBL/GenBank/DDBJ whole genome shotgun (WGS) entry which is preliminary data.</text>
</comment>
<name>A0A482VQF1_ASBVE</name>
<reference evidence="2 3" key="1">
    <citation type="submission" date="2017-03" db="EMBL/GenBank/DDBJ databases">
        <title>Genome of the blue death feigning beetle - Asbolus verrucosus.</title>
        <authorList>
            <person name="Rider S.D."/>
        </authorList>
    </citation>
    <scope>NUCLEOTIDE SEQUENCE [LARGE SCALE GENOMIC DNA]</scope>
    <source>
        <strain evidence="2">Butters</strain>
        <tissue evidence="2">Head and leg muscle</tissue>
    </source>
</reference>
<protein>
    <submittedName>
        <fullName evidence="2">C1orf131-like</fullName>
    </submittedName>
</protein>
<dbReference type="InterPro" id="IPR052852">
    <property type="entry name" value="SSU_Processome_Comp"/>
</dbReference>
<dbReference type="Pfam" id="PF15375">
    <property type="entry name" value="FSAF1"/>
    <property type="match status" value="1"/>
</dbReference>